<evidence type="ECO:0000256" key="2">
    <source>
        <dbReference type="ARBA" id="ARBA00010790"/>
    </source>
</evidence>
<comment type="cofactor">
    <cofactor evidence="1">
        <name>FAD</name>
        <dbReference type="ChEBI" id="CHEBI:57692"/>
    </cofactor>
</comment>
<organism evidence="8 9">
    <name type="scientific">Rhodobacter calidifons</name>
    <dbReference type="NCBI Taxonomy" id="2715277"/>
    <lineage>
        <taxon>Bacteria</taxon>
        <taxon>Pseudomonadati</taxon>
        <taxon>Pseudomonadota</taxon>
        <taxon>Alphaproteobacteria</taxon>
        <taxon>Rhodobacterales</taxon>
        <taxon>Rhodobacter group</taxon>
        <taxon>Rhodobacter</taxon>
    </lineage>
</organism>
<dbReference type="InterPro" id="IPR036188">
    <property type="entry name" value="FAD/NAD-bd_sf"/>
</dbReference>
<evidence type="ECO:0000313" key="8">
    <source>
        <dbReference type="EMBL" id="NHB77938.1"/>
    </source>
</evidence>
<evidence type="ECO:0000256" key="4">
    <source>
        <dbReference type="ARBA" id="ARBA00022827"/>
    </source>
</evidence>
<evidence type="ECO:0000256" key="5">
    <source>
        <dbReference type="ARBA" id="ARBA00023002"/>
    </source>
</evidence>
<keyword evidence="5" id="KW-0560">Oxidoreductase</keyword>
<name>A0ABX0GAM5_9RHOB</name>
<evidence type="ECO:0000313" key="9">
    <source>
        <dbReference type="Proteomes" id="UP001515660"/>
    </source>
</evidence>
<evidence type="ECO:0000259" key="6">
    <source>
        <dbReference type="Pfam" id="PF00732"/>
    </source>
</evidence>
<accession>A0ABX0GAM5</accession>
<keyword evidence="4" id="KW-0274">FAD</keyword>
<dbReference type="InterPro" id="IPR000172">
    <property type="entry name" value="GMC_OxRdtase_N"/>
</dbReference>
<dbReference type="PANTHER" id="PTHR42784">
    <property type="entry name" value="PYRANOSE 2-OXIDASE"/>
    <property type="match status" value="1"/>
</dbReference>
<keyword evidence="9" id="KW-1185">Reference proteome</keyword>
<dbReference type="InterPro" id="IPR007867">
    <property type="entry name" value="GMC_OxRtase_C"/>
</dbReference>
<comment type="similarity">
    <text evidence="2">Belongs to the GMC oxidoreductase family.</text>
</comment>
<evidence type="ECO:0000256" key="1">
    <source>
        <dbReference type="ARBA" id="ARBA00001974"/>
    </source>
</evidence>
<gene>
    <name evidence="8" type="ORF">G8O29_14550</name>
</gene>
<dbReference type="EMBL" id="JAANHS010000013">
    <property type="protein sequence ID" value="NHB77938.1"/>
    <property type="molecule type" value="Genomic_DNA"/>
</dbReference>
<dbReference type="Gene3D" id="3.50.50.60">
    <property type="entry name" value="FAD/NAD(P)-binding domain"/>
    <property type="match status" value="2"/>
</dbReference>
<proteinExistence type="inferred from homology"/>
<evidence type="ECO:0000256" key="3">
    <source>
        <dbReference type="ARBA" id="ARBA00022630"/>
    </source>
</evidence>
<comment type="caution">
    <text evidence="8">The sequence shown here is derived from an EMBL/GenBank/DDBJ whole genome shotgun (WGS) entry which is preliminary data.</text>
</comment>
<dbReference type="SUPFAM" id="SSF51905">
    <property type="entry name" value="FAD/NAD(P)-binding domain"/>
    <property type="match status" value="1"/>
</dbReference>
<keyword evidence="3" id="KW-0285">Flavoprotein</keyword>
<dbReference type="PANTHER" id="PTHR42784:SF1">
    <property type="entry name" value="PYRANOSE 2-OXIDASE"/>
    <property type="match status" value="1"/>
</dbReference>
<dbReference type="InterPro" id="IPR051473">
    <property type="entry name" value="P2Ox-like"/>
</dbReference>
<dbReference type="Proteomes" id="UP001515660">
    <property type="component" value="Unassembled WGS sequence"/>
</dbReference>
<protein>
    <submittedName>
        <fullName evidence="8">GMC family oxidoreductase</fullName>
    </submittedName>
</protein>
<feature type="domain" description="Glucose-methanol-choline oxidoreductase C-terminal" evidence="7">
    <location>
        <begin position="467"/>
        <end position="522"/>
    </location>
</feature>
<sequence>MRSWIPSVIAGQAPAQLVAGQEWDVIVIGTGIGGGIAGRRLAESGLSVLFIEKGPLGYRTESQDLRLDVEDYNARQMRGFWPTRVEAQIDGGRPQRFFAPIGSGVGGTSVFYAAAAERPERHDLETVGAMAHPTGGWPVGYDAFVPYFDQAARLLSVRGGADPASGLPAPPFEPPPLSAAETALFQDLRALGLHPYRAHEALRRLPGCAGCLGRKCPLPCKMDGRSAGIEPAMETGRATLMANASVEELIESGGRITQVRVRRAGHDLLLTAPVVVLAAGALHSPRILLGSTGTHPEGCANSSGWVGRGLMFHLSEMVALWPRRGQPAFGATRALAFRDLYAHGGMRLGLVQSMGLSADAGHIAAHLKDRIAKSRLARLPGVGRLATLLARIGGLVFGKATVLVGVLEDLPYFDNLVQRHPEDPDVPLIRYRLHDELLERRAVFRRAIRRVLGRGRTLLLGFSPALNFGHPCGTLRFGSDPRTSVLDANCKAHDLDNLYVADASFLPTSMGVNPSLTIAANALRVADVIASRLQAERRKAV</sequence>
<dbReference type="Pfam" id="PF05199">
    <property type="entry name" value="GMC_oxred_C"/>
    <property type="match status" value="1"/>
</dbReference>
<feature type="domain" description="Glucose-methanol-choline oxidoreductase N-terminal" evidence="6">
    <location>
        <begin position="94"/>
        <end position="314"/>
    </location>
</feature>
<dbReference type="Pfam" id="PF00732">
    <property type="entry name" value="GMC_oxred_N"/>
    <property type="match status" value="1"/>
</dbReference>
<reference evidence="8 9" key="1">
    <citation type="journal article" date="2022" name="Microorganisms">
        <title>Genome Sequence and Characterization of a Xanthorhodopsin-Containing, Aerobic Anoxygenic Phototrophic Rhodobacter Species, Isolated from Mesophilic Conditions at Yellowstone National Park.</title>
        <authorList>
            <person name="Kyndt J.A."/>
            <person name="Robertson S."/>
            <person name="Shoffstall I.B."/>
            <person name="Ramaley R.F."/>
            <person name="Meyer T.E."/>
        </authorList>
    </citation>
    <scope>NUCLEOTIDE SEQUENCE [LARGE SCALE GENOMIC DNA]</scope>
    <source>
        <strain evidence="8 9">M37P</strain>
    </source>
</reference>
<evidence type="ECO:0000259" key="7">
    <source>
        <dbReference type="Pfam" id="PF05199"/>
    </source>
</evidence>